<dbReference type="Gene3D" id="3.40.50.880">
    <property type="match status" value="1"/>
</dbReference>
<organism evidence="5 7">
    <name type="scientific">Archangium gephyra</name>
    <dbReference type="NCBI Taxonomy" id="48"/>
    <lineage>
        <taxon>Bacteria</taxon>
        <taxon>Pseudomonadati</taxon>
        <taxon>Myxococcota</taxon>
        <taxon>Myxococcia</taxon>
        <taxon>Myxococcales</taxon>
        <taxon>Cystobacterineae</taxon>
        <taxon>Archangiaceae</taxon>
        <taxon>Archangium</taxon>
    </lineage>
</organism>
<evidence type="ECO:0000313" key="8">
    <source>
        <dbReference type="Proteomes" id="UP000256345"/>
    </source>
</evidence>
<reference evidence="5 7" key="1">
    <citation type="submission" date="2015-05" db="EMBL/GenBank/DDBJ databases">
        <title>Genome assembly of Archangium gephyra DSM 2261.</title>
        <authorList>
            <person name="Sharma G."/>
            <person name="Subramanian S."/>
        </authorList>
    </citation>
    <scope>NUCLEOTIDE SEQUENCE [LARGE SCALE GENOMIC DNA]</scope>
    <source>
        <strain evidence="5 7">DSM 2261</strain>
    </source>
</reference>
<dbReference type="Proteomes" id="UP000256345">
    <property type="component" value="Unassembled WGS sequence"/>
</dbReference>
<dbReference type="AlphaFoldDB" id="A0AAC8QG52"/>
<dbReference type="Pfam" id="PF03575">
    <property type="entry name" value="Peptidase_S51"/>
    <property type="match status" value="1"/>
</dbReference>
<dbReference type="InterPro" id="IPR029062">
    <property type="entry name" value="Class_I_gatase-like"/>
</dbReference>
<proteinExistence type="inferred from homology"/>
<protein>
    <submittedName>
        <fullName evidence="6">Peptidase S51-like protein</fullName>
    </submittedName>
</protein>
<dbReference type="EMBL" id="QUMU01000005">
    <property type="protein sequence ID" value="REG32170.1"/>
    <property type="molecule type" value="Genomic_DNA"/>
</dbReference>
<evidence type="ECO:0000256" key="2">
    <source>
        <dbReference type="ARBA" id="ARBA00022670"/>
    </source>
</evidence>
<dbReference type="InterPro" id="IPR005320">
    <property type="entry name" value="Peptidase_S51"/>
</dbReference>
<evidence type="ECO:0000313" key="6">
    <source>
        <dbReference type="EMBL" id="REG32170.1"/>
    </source>
</evidence>
<keyword evidence="8" id="KW-1185">Reference proteome</keyword>
<accession>A0AAC8QG52</accession>
<comment type="similarity">
    <text evidence="1">Belongs to the peptidase S51 family.</text>
</comment>
<name>A0AAC8QG52_9BACT</name>
<dbReference type="GO" id="GO:0008236">
    <property type="term" value="F:serine-type peptidase activity"/>
    <property type="evidence" value="ECO:0007669"/>
    <property type="project" value="UniProtKB-KW"/>
</dbReference>
<dbReference type="KEGG" id="age:AA314_08142"/>
<reference evidence="6 8" key="2">
    <citation type="submission" date="2018-08" db="EMBL/GenBank/DDBJ databases">
        <title>Genomic Encyclopedia of Archaeal and Bacterial Type Strains, Phase II (KMG-II): from individual species to whole genera.</title>
        <authorList>
            <person name="Goeker M."/>
        </authorList>
    </citation>
    <scope>NUCLEOTIDE SEQUENCE [LARGE SCALE GENOMIC DNA]</scope>
    <source>
        <strain evidence="6 8">DSM 2261</strain>
    </source>
</reference>
<dbReference type="RefSeq" id="WP_047859789.1">
    <property type="nucleotide sequence ID" value="NZ_CP011509.1"/>
</dbReference>
<evidence type="ECO:0000256" key="3">
    <source>
        <dbReference type="ARBA" id="ARBA00022801"/>
    </source>
</evidence>
<dbReference type="EMBL" id="CP011509">
    <property type="protein sequence ID" value="AKJ06516.1"/>
    <property type="molecule type" value="Genomic_DNA"/>
</dbReference>
<dbReference type="Proteomes" id="UP000035579">
    <property type="component" value="Chromosome"/>
</dbReference>
<gene>
    <name evidence="5" type="ORF">AA314_08142</name>
    <name evidence="6" type="ORF">ATI61_105498</name>
</gene>
<keyword evidence="4" id="KW-0720">Serine protease</keyword>
<evidence type="ECO:0000256" key="4">
    <source>
        <dbReference type="ARBA" id="ARBA00022825"/>
    </source>
</evidence>
<dbReference type="SUPFAM" id="SSF52317">
    <property type="entry name" value="Class I glutamine amidotransferase-like"/>
    <property type="match status" value="1"/>
</dbReference>
<dbReference type="GO" id="GO:0006508">
    <property type="term" value="P:proteolysis"/>
    <property type="evidence" value="ECO:0007669"/>
    <property type="project" value="UniProtKB-KW"/>
</dbReference>
<keyword evidence="2" id="KW-0645">Protease</keyword>
<evidence type="ECO:0000313" key="5">
    <source>
        <dbReference type="EMBL" id="AKJ06516.1"/>
    </source>
</evidence>
<sequence length="247" mass="26593">MKSPLKPLFLLADSSPLFWRIGDKPFLDCLRVLTGADLAVPPIQAAYLGASNGDVPAFFELFTAAMELAGITHCRMIPSRPTDEDREWLAGAHVILLAGGDPLLGWESFRENGLEPVLRQRYLDGAVLMGISAGAMQLGERAWSESGPGASAAFPVLGLAPFIVGAHEQPEWAELKRAVREAGPGARGIGIPAGGGALLHPDQSLEPVRHPLVELRHEEGTLRETLLYPPREPYGGEVRLRASTLLQ</sequence>
<evidence type="ECO:0000256" key="1">
    <source>
        <dbReference type="ARBA" id="ARBA00006534"/>
    </source>
</evidence>
<evidence type="ECO:0000313" key="7">
    <source>
        <dbReference type="Proteomes" id="UP000035579"/>
    </source>
</evidence>
<keyword evidence="3" id="KW-0378">Hydrolase</keyword>